<keyword evidence="3" id="KW-1185">Reference proteome</keyword>
<dbReference type="InterPro" id="IPR036397">
    <property type="entry name" value="RNaseH_sf"/>
</dbReference>
<keyword evidence="2" id="KW-0269">Exonuclease</keyword>
<dbReference type="SMART" id="SM00479">
    <property type="entry name" value="EXOIII"/>
    <property type="match status" value="1"/>
</dbReference>
<dbReference type="RefSeq" id="WP_168989843.1">
    <property type="nucleotide sequence ID" value="NZ_CAWPHM010000178.1"/>
</dbReference>
<dbReference type="GO" id="GO:0003676">
    <property type="term" value="F:nucleic acid binding"/>
    <property type="evidence" value="ECO:0007669"/>
    <property type="project" value="InterPro"/>
</dbReference>
<evidence type="ECO:0000313" key="3">
    <source>
        <dbReference type="Proteomes" id="UP000599523"/>
    </source>
</evidence>
<comment type="caution">
    <text evidence="2">The sequence shown here is derived from an EMBL/GenBank/DDBJ whole genome shotgun (WGS) entry which is preliminary data.</text>
</comment>
<dbReference type="Gene3D" id="3.30.420.10">
    <property type="entry name" value="Ribonuclease H-like superfamily/Ribonuclease H"/>
    <property type="match status" value="2"/>
</dbReference>
<dbReference type="AlphaFoldDB" id="A0A972FH68"/>
<dbReference type="InterPro" id="IPR013520">
    <property type="entry name" value="Ribonucl_H"/>
</dbReference>
<dbReference type="CDD" id="cd06127">
    <property type="entry name" value="DEDDh"/>
    <property type="match status" value="1"/>
</dbReference>
<sequence>MKAKWLSRLLASRSDATGLDIVLRDALSAWQATAPADDGRSHFESRYVVLNTESSGLDPERDRLLSVGAIALASGTIVAEDSYYADVASDPATALVNLLTFTGSGPVVVYSAGLNKAMLERALEKHLGIMPDWIWLDLYWLLPALFPERIARPTRLVEWMRSFGIETFQRHHALGDAYAIAQLMLAAEGQASRKGLTSPRSLAELERKQRRFHNR</sequence>
<evidence type="ECO:0000313" key="2">
    <source>
        <dbReference type="EMBL" id="NMG05252.1"/>
    </source>
</evidence>
<keyword evidence="2" id="KW-0540">Nuclease</keyword>
<name>A0A972FH68_9RHOO</name>
<dbReference type="Proteomes" id="UP000599523">
    <property type="component" value="Unassembled WGS sequence"/>
</dbReference>
<proteinExistence type="predicted"/>
<gene>
    <name evidence="2" type="ORF">GPA21_20145</name>
</gene>
<dbReference type="SUPFAM" id="SSF53098">
    <property type="entry name" value="Ribonuclease H-like"/>
    <property type="match status" value="1"/>
</dbReference>
<feature type="domain" description="Exonuclease" evidence="1">
    <location>
        <begin position="46"/>
        <end position="193"/>
    </location>
</feature>
<keyword evidence="2" id="KW-0378">Hydrolase</keyword>
<dbReference type="GO" id="GO:0004527">
    <property type="term" value="F:exonuclease activity"/>
    <property type="evidence" value="ECO:0007669"/>
    <property type="project" value="UniProtKB-KW"/>
</dbReference>
<dbReference type="InterPro" id="IPR012337">
    <property type="entry name" value="RNaseH-like_sf"/>
</dbReference>
<evidence type="ECO:0000259" key="1">
    <source>
        <dbReference type="SMART" id="SM00479"/>
    </source>
</evidence>
<reference evidence="2" key="1">
    <citation type="submission" date="2019-12" db="EMBL/GenBank/DDBJ databases">
        <title>Comparative genomics gives insights into the taxonomy of the Azoarcus-Aromatoleum group and reveals separate origins of nif in the plant-associated Azoarcus and non-plant-associated Aromatoleum sub-groups.</title>
        <authorList>
            <person name="Lafos M."/>
            <person name="Maluk M."/>
            <person name="Batista M."/>
            <person name="Junghare M."/>
            <person name="Carmona M."/>
            <person name="Faoro H."/>
            <person name="Cruz L.M."/>
            <person name="Battistoni F."/>
            <person name="De Souza E."/>
            <person name="Pedrosa F."/>
            <person name="Chen W.-M."/>
            <person name="Poole P.S."/>
            <person name="Dixon R.A."/>
            <person name="James E.K."/>
        </authorList>
    </citation>
    <scope>NUCLEOTIDE SEQUENCE</scope>
    <source>
        <strain evidence="2">NSC3</strain>
    </source>
</reference>
<protein>
    <submittedName>
        <fullName evidence="2">3'-5' exonuclease</fullName>
    </submittedName>
</protein>
<dbReference type="GO" id="GO:0006259">
    <property type="term" value="P:DNA metabolic process"/>
    <property type="evidence" value="ECO:0007669"/>
    <property type="project" value="UniProtKB-ARBA"/>
</dbReference>
<accession>A0A972FH68</accession>
<organism evidence="2 3">
    <name type="scientific">Azoarcus taiwanensis</name>
    <dbReference type="NCBI Taxonomy" id="666964"/>
    <lineage>
        <taxon>Bacteria</taxon>
        <taxon>Pseudomonadati</taxon>
        <taxon>Pseudomonadota</taxon>
        <taxon>Betaproteobacteria</taxon>
        <taxon>Rhodocyclales</taxon>
        <taxon>Zoogloeaceae</taxon>
        <taxon>Azoarcus</taxon>
    </lineage>
</organism>
<dbReference type="EMBL" id="WTVM01000260">
    <property type="protein sequence ID" value="NMG05252.1"/>
    <property type="molecule type" value="Genomic_DNA"/>
</dbReference>